<dbReference type="RefSeq" id="WP_313793551.1">
    <property type="nucleotide sequence ID" value="NZ_CP102453.1"/>
</dbReference>
<keyword evidence="2" id="KW-1185">Reference proteome</keyword>
<accession>A0ABY5P670</accession>
<name>A0ABY5P670_9LACT</name>
<organism evidence="1 2">
    <name type="scientific">Fundicoccus culcitae</name>
    <dbReference type="NCBI Taxonomy" id="2969821"/>
    <lineage>
        <taxon>Bacteria</taxon>
        <taxon>Bacillati</taxon>
        <taxon>Bacillota</taxon>
        <taxon>Bacilli</taxon>
        <taxon>Lactobacillales</taxon>
        <taxon>Aerococcaceae</taxon>
        <taxon>Fundicoccus</taxon>
    </lineage>
</organism>
<dbReference type="Proteomes" id="UP001315967">
    <property type="component" value="Chromosome"/>
</dbReference>
<protein>
    <recommendedName>
        <fullName evidence="3">Fe-S cluster assembly protein HesB</fullName>
    </recommendedName>
</protein>
<sequence length="108" mass="12053">MAAYDITLEVSNEAADWFKEEVGIPEGSGIRIKAKIYASSPINQGFGIAVDSEVPSKPIVKFEAPNGILFFIEDNDSWFFDGYGLKVELDKDLNEPKYIYLKDGKVVE</sequence>
<reference evidence="1 2" key="1">
    <citation type="submission" date="2022-08" db="EMBL/GenBank/DDBJ databases">
        <title>Aerococcaceae sp. nov isolated from spoiled eye mask.</title>
        <authorList>
            <person name="Zhou G."/>
            <person name="Xie X.-B."/>
            <person name="Shi Q.-S."/>
            <person name="Wang Y.-S."/>
            <person name="Wen X."/>
            <person name="Peng H."/>
            <person name="Yang X.-J."/>
            <person name="Tao H.-B."/>
            <person name="Huang X.-M."/>
        </authorList>
    </citation>
    <scope>NUCLEOTIDE SEQUENCE [LARGE SCALE GENOMIC DNA]</scope>
    <source>
        <strain evidence="2">DM20194951</strain>
    </source>
</reference>
<evidence type="ECO:0000313" key="1">
    <source>
        <dbReference type="EMBL" id="UUX34049.1"/>
    </source>
</evidence>
<evidence type="ECO:0000313" key="2">
    <source>
        <dbReference type="Proteomes" id="UP001315967"/>
    </source>
</evidence>
<gene>
    <name evidence="1" type="ORF">NRE15_14380</name>
</gene>
<evidence type="ECO:0008006" key="3">
    <source>
        <dbReference type="Google" id="ProtNLM"/>
    </source>
</evidence>
<dbReference type="EMBL" id="CP102453">
    <property type="protein sequence ID" value="UUX34049.1"/>
    <property type="molecule type" value="Genomic_DNA"/>
</dbReference>
<proteinExistence type="predicted"/>